<protein>
    <submittedName>
        <fullName evidence="6">Lipid kinase BmrU</fullName>
        <ecNumber evidence="6">2.7.1.-</ecNumber>
    </submittedName>
</protein>
<dbReference type="AlphaFoldDB" id="A0A380ZWT2"/>
<dbReference type="Gene3D" id="3.40.50.10330">
    <property type="entry name" value="Probable inorganic polyphosphate/atp-NAD kinase, domain 1"/>
    <property type="match status" value="1"/>
</dbReference>
<evidence type="ECO:0000259" key="5">
    <source>
        <dbReference type="PROSITE" id="PS50146"/>
    </source>
</evidence>
<dbReference type="InterPro" id="IPR016064">
    <property type="entry name" value="NAD/diacylglycerol_kinase_sf"/>
</dbReference>
<evidence type="ECO:0000256" key="1">
    <source>
        <dbReference type="ARBA" id="ARBA00022679"/>
    </source>
</evidence>
<dbReference type="GO" id="GO:0016301">
    <property type="term" value="F:kinase activity"/>
    <property type="evidence" value="ECO:0007669"/>
    <property type="project" value="UniProtKB-KW"/>
</dbReference>
<keyword evidence="3 6" id="KW-0418">Kinase</keyword>
<keyword evidence="2" id="KW-0547">Nucleotide-binding</keyword>
<dbReference type="Pfam" id="PF19279">
    <property type="entry name" value="YegS_C"/>
    <property type="match status" value="1"/>
</dbReference>
<dbReference type="InterPro" id="IPR001206">
    <property type="entry name" value="Diacylglycerol_kinase_cat_dom"/>
</dbReference>
<dbReference type="RefSeq" id="WP_002665303.1">
    <property type="nucleotide sequence ID" value="NZ_UFTJ01000005.1"/>
</dbReference>
<evidence type="ECO:0000313" key="7">
    <source>
        <dbReference type="Proteomes" id="UP000255515"/>
    </source>
</evidence>
<dbReference type="GO" id="GO:0005524">
    <property type="term" value="F:ATP binding"/>
    <property type="evidence" value="ECO:0007669"/>
    <property type="project" value="UniProtKB-KW"/>
</dbReference>
<dbReference type="PANTHER" id="PTHR12358">
    <property type="entry name" value="SPHINGOSINE KINASE"/>
    <property type="match status" value="1"/>
</dbReference>
<evidence type="ECO:0000313" key="6">
    <source>
        <dbReference type="EMBL" id="SUV53189.1"/>
    </source>
</evidence>
<dbReference type="Gene3D" id="2.60.200.40">
    <property type="match status" value="1"/>
</dbReference>
<dbReference type="SUPFAM" id="SSF111331">
    <property type="entry name" value="NAD kinase/diacylglycerol kinase-like"/>
    <property type="match status" value="1"/>
</dbReference>
<dbReference type="GO" id="GO:0005886">
    <property type="term" value="C:plasma membrane"/>
    <property type="evidence" value="ECO:0007669"/>
    <property type="project" value="TreeGrafter"/>
</dbReference>
<sequence>MNTTAFIINPNSAHGKYQQFLPAIHRLFPESPIHISKSKHDTEEFIKSNWEKIDYFIAIGGDGTVSSVAALLIHSDKKLGIIPTGSGNGFAKETNFEQNVIALARKIQSGKSTCIDTFMINDHFGINVSGVGFDAFVAKEFEKTRRGLINYIKVSLRSYFQFKEIPVKGMREDGTVLFQGNFLFVEIANSRQFGNNAFIAPNASLQDGLLDIILVKKFPWWQSLQFGYQLFAGKILRNPSVEHFSLSVLEMHTSYTTWHIDGDYIEIQSPVKITIHRNSLRLISD</sequence>
<evidence type="ECO:0000256" key="2">
    <source>
        <dbReference type="ARBA" id="ARBA00022741"/>
    </source>
</evidence>
<reference evidence="6 7" key="1">
    <citation type="submission" date="2018-06" db="EMBL/GenBank/DDBJ databases">
        <authorList>
            <consortium name="Pathogen Informatics"/>
            <person name="Doyle S."/>
        </authorList>
    </citation>
    <scope>NUCLEOTIDE SEQUENCE [LARGE SCALE GENOMIC DNA]</scope>
    <source>
        <strain evidence="6 7">NCTC11661</strain>
    </source>
</reference>
<evidence type="ECO:0000256" key="4">
    <source>
        <dbReference type="ARBA" id="ARBA00022840"/>
    </source>
</evidence>
<gene>
    <name evidence="6" type="primary">bmrU</name>
    <name evidence="6" type="ORF">NCTC11661_02336</name>
</gene>
<proteinExistence type="predicted"/>
<dbReference type="Pfam" id="PF00781">
    <property type="entry name" value="DAGK_cat"/>
    <property type="match status" value="1"/>
</dbReference>
<name>A0A380ZWT2_9FLAO</name>
<dbReference type="EC" id="2.7.1.-" evidence="6"/>
<dbReference type="InterPro" id="IPR017438">
    <property type="entry name" value="ATP-NAD_kinase_N"/>
</dbReference>
<keyword evidence="1 6" id="KW-0808">Transferase</keyword>
<accession>A0A380ZWT2</accession>
<organism evidence="6 7">
    <name type="scientific">Bergeyella zoohelcum</name>
    <dbReference type="NCBI Taxonomy" id="1015"/>
    <lineage>
        <taxon>Bacteria</taxon>
        <taxon>Pseudomonadati</taxon>
        <taxon>Bacteroidota</taxon>
        <taxon>Flavobacteriia</taxon>
        <taxon>Flavobacteriales</taxon>
        <taxon>Weeksellaceae</taxon>
        <taxon>Bergeyella</taxon>
    </lineage>
</organism>
<dbReference type="InterPro" id="IPR050187">
    <property type="entry name" value="Lipid_Phosphate_FormReg"/>
</dbReference>
<dbReference type="PROSITE" id="PS50146">
    <property type="entry name" value="DAGK"/>
    <property type="match status" value="1"/>
</dbReference>
<keyword evidence="4" id="KW-0067">ATP-binding</keyword>
<dbReference type="EMBL" id="UFTJ01000005">
    <property type="protein sequence ID" value="SUV53189.1"/>
    <property type="molecule type" value="Genomic_DNA"/>
</dbReference>
<dbReference type="InterPro" id="IPR045540">
    <property type="entry name" value="YegS/DAGK_C"/>
</dbReference>
<feature type="domain" description="DAGKc" evidence="5">
    <location>
        <begin position="1"/>
        <end position="123"/>
    </location>
</feature>
<dbReference type="PANTHER" id="PTHR12358:SF106">
    <property type="entry name" value="LIPID KINASE YEGS"/>
    <property type="match status" value="1"/>
</dbReference>
<evidence type="ECO:0000256" key="3">
    <source>
        <dbReference type="ARBA" id="ARBA00022777"/>
    </source>
</evidence>
<dbReference type="Proteomes" id="UP000255515">
    <property type="component" value="Unassembled WGS sequence"/>
</dbReference>
<dbReference type="SMART" id="SM00046">
    <property type="entry name" value="DAGKc"/>
    <property type="match status" value="1"/>
</dbReference>